<dbReference type="SUPFAM" id="SSF53335">
    <property type="entry name" value="S-adenosyl-L-methionine-dependent methyltransferases"/>
    <property type="match status" value="1"/>
</dbReference>
<evidence type="ECO:0000313" key="2">
    <source>
        <dbReference type="EMBL" id="SHF34191.1"/>
    </source>
</evidence>
<dbReference type="RefSeq" id="WP_073239616.1">
    <property type="nucleotide sequence ID" value="NZ_FQUY01000019.1"/>
</dbReference>
<evidence type="ECO:0000313" key="3">
    <source>
        <dbReference type="Proteomes" id="UP000184148"/>
    </source>
</evidence>
<dbReference type="PANTHER" id="PTHR38451">
    <property type="entry name" value="TRNA (ADENINE(22)-N(1))-METHYLTRANSFERASE"/>
    <property type="match status" value="1"/>
</dbReference>
<proteinExistence type="predicted"/>
<keyword evidence="3" id="KW-1185">Reference proteome</keyword>
<dbReference type="Pfam" id="PF12847">
    <property type="entry name" value="Methyltransf_18"/>
    <property type="match status" value="1"/>
</dbReference>
<dbReference type="GO" id="GO:0032259">
    <property type="term" value="P:methylation"/>
    <property type="evidence" value="ECO:0007669"/>
    <property type="project" value="UniProtKB-KW"/>
</dbReference>
<gene>
    <name evidence="2" type="ORF">SAMN02745133_02392</name>
</gene>
<dbReference type="PANTHER" id="PTHR38451:SF1">
    <property type="entry name" value="TRNA (ADENINE(22)-N(1))-METHYLTRANSFERASE"/>
    <property type="match status" value="1"/>
</dbReference>
<sequence>MITISNRLKILANYVPGGSIVADIGTDHGYLPVYLVLTGISPRAIAADIRRGPLEAARANVHRYRAVDKIDLRLGNGLQVLRPGEADTIVIAGMGGGTIRDILQASPEVAAGARRLILQPMADEKELRQFLLQHGWTIVDETLLLEDGRLYLAVAAERGHEEIKDQLMLEIGPRLWEKRHPLLTEHLQRLRQKYRRVLEGLQQSSQPAAREKAAGIKERLAELEKLAKSLQNDKNNMSEIGG</sequence>
<dbReference type="AlphaFoldDB" id="A0A1M5AVA7"/>
<dbReference type="OrthoDB" id="5881184at2"/>
<dbReference type="Gene3D" id="3.40.50.150">
    <property type="entry name" value="Vaccinia Virus protein VP39"/>
    <property type="match status" value="1"/>
</dbReference>
<reference evidence="3" key="1">
    <citation type="submission" date="2016-11" db="EMBL/GenBank/DDBJ databases">
        <authorList>
            <person name="Varghese N."/>
            <person name="Submissions S."/>
        </authorList>
    </citation>
    <scope>NUCLEOTIDE SEQUENCE [LARGE SCALE GENOMIC DNA]</scope>
    <source>
        <strain evidence="3">DSM 12395</strain>
    </source>
</reference>
<protein>
    <submittedName>
        <fullName evidence="2">tRNA (Adenine22-N1)-methyltransferase</fullName>
    </submittedName>
</protein>
<dbReference type="Proteomes" id="UP000184148">
    <property type="component" value="Unassembled WGS sequence"/>
</dbReference>
<name>A0A1M5AVA7_9FIRM</name>
<feature type="coiled-coil region" evidence="1">
    <location>
        <begin position="213"/>
        <end position="240"/>
    </location>
</feature>
<dbReference type="InterPro" id="IPR029063">
    <property type="entry name" value="SAM-dependent_MTases_sf"/>
</dbReference>
<dbReference type="EMBL" id="FQUY01000019">
    <property type="protein sequence ID" value="SHF34191.1"/>
    <property type="molecule type" value="Genomic_DNA"/>
</dbReference>
<accession>A0A1M5AVA7</accession>
<keyword evidence="2" id="KW-0489">Methyltransferase</keyword>
<organism evidence="2 3">
    <name type="scientific">Desulforamulus putei DSM 12395</name>
    <dbReference type="NCBI Taxonomy" id="1121429"/>
    <lineage>
        <taxon>Bacteria</taxon>
        <taxon>Bacillati</taxon>
        <taxon>Bacillota</taxon>
        <taxon>Clostridia</taxon>
        <taxon>Eubacteriales</taxon>
        <taxon>Peptococcaceae</taxon>
        <taxon>Desulforamulus</taxon>
    </lineage>
</organism>
<keyword evidence="2" id="KW-0808">Transferase</keyword>
<dbReference type="STRING" id="1121429.SAMN02745133_02392"/>
<dbReference type="InterPro" id="IPR006901">
    <property type="entry name" value="TrmK"/>
</dbReference>
<dbReference type="PIRSF" id="PIRSF018637">
    <property type="entry name" value="TrmK"/>
    <property type="match status" value="1"/>
</dbReference>
<evidence type="ECO:0000256" key="1">
    <source>
        <dbReference type="SAM" id="Coils"/>
    </source>
</evidence>
<keyword evidence="1" id="KW-0175">Coiled coil</keyword>
<dbReference type="GO" id="GO:0160105">
    <property type="term" value="F:tRNA (adenine(22)-N1)-methyltransferase activity"/>
    <property type="evidence" value="ECO:0007669"/>
    <property type="project" value="InterPro"/>
</dbReference>